<protein>
    <submittedName>
        <fullName evidence="1">Uncharacterized protein</fullName>
    </submittedName>
</protein>
<comment type="caution">
    <text evidence="1">The sequence shown here is derived from an EMBL/GenBank/DDBJ whole genome shotgun (WGS) entry which is preliminary data.</text>
</comment>
<dbReference type="EMBL" id="QZCG01000002">
    <property type="protein sequence ID" value="RJE87977.1"/>
    <property type="molecule type" value="Genomic_DNA"/>
</dbReference>
<proteinExistence type="predicted"/>
<gene>
    <name evidence="1" type="ORF">D3P04_03385</name>
</gene>
<evidence type="ECO:0000313" key="1">
    <source>
        <dbReference type="EMBL" id="RJE87977.1"/>
    </source>
</evidence>
<dbReference type="Proteomes" id="UP000284202">
    <property type="component" value="Unassembled WGS sequence"/>
</dbReference>
<sequence length="96" mass="10983">MKLSHYDRAMIHGLEIMTRPHAGAEPENHEMMVRILGICAERSSAYPQLQPLVREVQRISDNRGPHSGIIYPIQLAMNEFDRMCMAVHWDAAKKGK</sequence>
<name>A0A418T4A3_9RHOB</name>
<dbReference type="RefSeq" id="WP_119745960.1">
    <property type="nucleotide sequence ID" value="NZ_QZCG01000002.1"/>
</dbReference>
<evidence type="ECO:0000313" key="2">
    <source>
        <dbReference type="Proteomes" id="UP000284202"/>
    </source>
</evidence>
<organism evidence="1 2">
    <name type="scientific">Paracoccus onubensis</name>
    <dbReference type="NCBI Taxonomy" id="1675788"/>
    <lineage>
        <taxon>Bacteria</taxon>
        <taxon>Pseudomonadati</taxon>
        <taxon>Pseudomonadota</taxon>
        <taxon>Alphaproteobacteria</taxon>
        <taxon>Rhodobacterales</taxon>
        <taxon>Paracoccaceae</taxon>
        <taxon>Paracoccus</taxon>
    </lineage>
</organism>
<accession>A0A418T4A3</accession>
<dbReference type="OrthoDB" id="7775562at2"/>
<keyword evidence="2" id="KW-1185">Reference proteome</keyword>
<dbReference type="AlphaFoldDB" id="A0A418T4A3"/>
<reference evidence="2" key="1">
    <citation type="submission" date="2018-09" db="EMBL/GenBank/DDBJ databases">
        <title>Acidovorax cavernicola nov. sp. isolated from Gruta de las Maravillas (Aracena, Spain).</title>
        <authorList>
            <person name="Jurado V."/>
            <person name="Gutierrez-Patricio S."/>
            <person name="Gonzalez-Pimentel J.L."/>
            <person name="Miller A.Z."/>
            <person name="Laiz L."/>
            <person name="Saiz-Jimenez C."/>
        </authorList>
    </citation>
    <scope>NUCLEOTIDE SEQUENCE [LARGE SCALE GENOMIC DNA]</scope>
    <source>
        <strain evidence="2">1011MAR3C25</strain>
    </source>
</reference>